<feature type="chain" id="PRO_5033982792" description="CUB and zona pellucida-like domain-containing protein 1" evidence="7">
    <location>
        <begin position="20"/>
        <end position="598"/>
    </location>
</feature>
<dbReference type="InterPro" id="IPR055356">
    <property type="entry name" value="ZP-N"/>
</dbReference>
<reference evidence="10" key="3">
    <citation type="submission" date="2025-09" db="UniProtKB">
        <authorList>
            <consortium name="Ensembl"/>
        </authorList>
    </citation>
    <scope>IDENTIFICATION</scope>
</reference>
<dbReference type="InterPro" id="IPR001507">
    <property type="entry name" value="ZP_dom"/>
</dbReference>
<dbReference type="Gene3D" id="2.60.40.4100">
    <property type="entry name" value="Zona pellucida, ZP-C domain"/>
    <property type="match status" value="1"/>
</dbReference>
<dbReference type="PANTHER" id="PTHR14002">
    <property type="entry name" value="ENDOGLIN/TGF-BETA RECEPTOR TYPE III"/>
    <property type="match status" value="1"/>
</dbReference>
<feature type="domain" description="ZP" evidence="9">
    <location>
        <begin position="270"/>
        <end position="514"/>
    </location>
</feature>
<evidence type="ECO:0000256" key="4">
    <source>
        <dbReference type="ARBA" id="ARBA00023180"/>
    </source>
</evidence>
<dbReference type="Pfam" id="PF23344">
    <property type="entry name" value="ZP-N"/>
    <property type="match status" value="1"/>
</dbReference>
<keyword evidence="3" id="KW-1015">Disulfide bond</keyword>
<dbReference type="SMART" id="SM00042">
    <property type="entry name" value="CUB"/>
    <property type="match status" value="2"/>
</dbReference>
<keyword evidence="6" id="KW-0472">Membrane</keyword>
<dbReference type="PROSITE" id="PS51034">
    <property type="entry name" value="ZP_2"/>
    <property type="match status" value="1"/>
</dbReference>
<evidence type="ECO:0000259" key="8">
    <source>
        <dbReference type="PROSITE" id="PS01180"/>
    </source>
</evidence>
<reference evidence="10" key="1">
    <citation type="submission" date="2018-09" db="EMBL/GenBank/DDBJ databases">
        <title>Common duck and Muscovy duck high density SNP chip.</title>
        <authorList>
            <person name="Vignal A."/>
            <person name="Thebault N."/>
            <person name="Warren W.C."/>
        </authorList>
    </citation>
    <scope>NUCLEOTIDE SEQUENCE [LARGE SCALE GENOMIC DNA]</scope>
</reference>
<organism evidence="10 11">
    <name type="scientific">Cairina moschata</name>
    <name type="common">Muscovy duck</name>
    <dbReference type="NCBI Taxonomy" id="8855"/>
    <lineage>
        <taxon>Eukaryota</taxon>
        <taxon>Metazoa</taxon>
        <taxon>Chordata</taxon>
        <taxon>Craniata</taxon>
        <taxon>Vertebrata</taxon>
        <taxon>Euteleostomi</taxon>
        <taxon>Archelosauria</taxon>
        <taxon>Archosauria</taxon>
        <taxon>Dinosauria</taxon>
        <taxon>Saurischia</taxon>
        <taxon>Theropoda</taxon>
        <taxon>Coelurosauria</taxon>
        <taxon>Aves</taxon>
        <taxon>Neognathae</taxon>
        <taxon>Galloanserae</taxon>
        <taxon>Anseriformes</taxon>
        <taxon>Anatidae</taxon>
        <taxon>Anatinae</taxon>
        <taxon>Cairina</taxon>
    </lineage>
</organism>
<dbReference type="Pfam" id="PF00431">
    <property type="entry name" value="CUB"/>
    <property type="match status" value="2"/>
</dbReference>
<dbReference type="InterPro" id="IPR000859">
    <property type="entry name" value="CUB_dom"/>
</dbReference>
<dbReference type="SMART" id="SM00241">
    <property type="entry name" value="ZP"/>
    <property type="match status" value="1"/>
</dbReference>
<comment type="caution">
    <text evidence="5">Lacks conserved residue(s) required for the propagation of feature annotation.</text>
</comment>
<dbReference type="Gene3D" id="2.60.40.3210">
    <property type="entry name" value="Zona pellucida, ZP-N domain"/>
    <property type="match status" value="1"/>
</dbReference>
<evidence type="ECO:0000259" key="9">
    <source>
        <dbReference type="PROSITE" id="PS51034"/>
    </source>
</evidence>
<dbReference type="Proteomes" id="UP000694556">
    <property type="component" value="Chromosome 6"/>
</dbReference>
<keyword evidence="2" id="KW-0677">Repeat</keyword>
<evidence type="ECO:0000313" key="10">
    <source>
        <dbReference type="Ensembl" id="ENSCMMP00000015887.1"/>
    </source>
</evidence>
<dbReference type="CDD" id="cd00041">
    <property type="entry name" value="CUB"/>
    <property type="match status" value="2"/>
</dbReference>
<evidence type="ECO:0000256" key="7">
    <source>
        <dbReference type="SAM" id="SignalP"/>
    </source>
</evidence>
<feature type="domain" description="CUB" evidence="8">
    <location>
        <begin position="32"/>
        <end position="140"/>
    </location>
</feature>
<feature type="domain" description="CUB" evidence="8">
    <location>
        <begin position="147"/>
        <end position="258"/>
    </location>
</feature>
<dbReference type="PRINTS" id="PR00023">
    <property type="entry name" value="ZPELLUCIDA"/>
</dbReference>
<name>A0A8C3GKA7_CAIMO</name>
<dbReference type="Pfam" id="PF00100">
    <property type="entry name" value="Zona_pellucida"/>
    <property type="match status" value="1"/>
</dbReference>
<keyword evidence="1 7" id="KW-0732">Signal</keyword>
<dbReference type="AlphaFoldDB" id="A0A8C3GKA7"/>
<keyword evidence="4" id="KW-0325">Glycoprotein</keyword>
<evidence type="ECO:0000256" key="5">
    <source>
        <dbReference type="PROSITE-ProRule" id="PRU00059"/>
    </source>
</evidence>
<keyword evidence="6" id="KW-1133">Transmembrane helix</keyword>
<dbReference type="Gene3D" id="2.60.120.290">
    <property type="entry name" value="Spermadhesin, CUB domain"/>
    <property type="match status" value="2"/>
</dbReference>
<dbReference type="PANTHER" id="PTHR14002:SF27">
    <property type="entry name" value="CUB AND ZONA PELLUCIDA-LIKE DOMAIN-CONTAINING PROTEIN 1"/>
    <property type="match status" value="1"/>
</dbReference>
<reference evidence="10" key="2">
    <citation type="submission" date="2025-08" db="UniProtKB">
        <authorList>
            <consortium name="Ensembl"/>
        </authorList>
    </citation>
    <scope>IDENTIFICATION</scope>
</reference>
<accession>A0A8C3GKA7</accession>
<dbReference type="PROSITE" id="PS01180">
    <property type="entry name" value="CUB"/>
    <property type="match status" value="2"/>
</dbReference>
<keyword evidence="11" id="KW-1185">Reference proteome</keyword>
<sequence>MWALRRFFLLPLLAALTLAEDNSIEFLGAPRCGASLTDLNKSLKIDLNSNANCVWQIQRNENQTIRLIFSYFKFSPSSSCETESINVYDGPSSNSPLLGQVCNNTDAVPMFESSSNSLTFLIKTNSVAFARNFFVFYYFFSPETTHCGGSLTGPNGTFISPNYPSSYPPFTYCVWNIQTAKKSKINLEFKDLFLELDQNCQFDFLAVYDGLTTNTGLIGKVCGVSRPTFQSSSNGMTVVLSTDYANSYRGFSARYTSILPDPPEPDTSLTCSSDRLEIVVSKDYLDSLGYNKTHLYLNDPTCRPVSTDPVIFSFPLSSCGTIKKDEGHRITYTNIVTFSETNTIITRKKRVQIVAKCIMENNSTVEVIYVTENNLIKNTTSVGRYNISMSFYDSDSFSNPVLQSPYYVELNQTLFAQVSLHSTDPDLLVFVDTCVASPQPDFGSVTYDLIRSGCNKDDTVVTYPPIEHYGRFTFNAFRFLRSFSSVYLQCDVLICDSTTNSRCTEGCISRQKRDASSYTWKAKTAVGPIRLKRGLRAADRSGTLTKTDAEETSNLQGKSFYILSVVALISNVIIVVATILKYYRRQPAYGYQKIQSSY</sequence>
<evidence type="ECO:0000256" key="6">
    <source>
        <dbReference type="SAM" id="Phobius"/>
    </source>
</evidence>
<evidence type="ECO:0000256" key="1">
    <source>
        <dbReference type="ARBA" id="ARBA00022729"/>
    </source>
</evidence>
<evidence type="ECO:0000256" key="3">
    <source>
        <dbReference type="ARBA" id="ARBA00023157"/>
    </source>
</evidence>
<feature type="transmembrane region" description="Helical" evidence="6">
    <location>
        <begin position="560"/>
        <end position="583"/>
    </location>
</feature>
<proteinExistence type="predicted"/>
<dbReference type="InterPro" id="IPR042235">
    <property type="entry name" value="ZP-C_dom"/>
</dbReference>
<dbReference type="InterPro" id="IPR035914">
    <property type="entry name" value="Sperma_CUB_dom_sf"/>
</dbReference>
<dbReference type="FunFam" id="2.60.40.4100:FF:000005">
    <property type="entry name" value="Deleted in malignant brain tumors 1"/>
    <property type="match status" value="1"/>
</dbReference>
<feature type="signal peptide" evidence="7">
    <location>
        <begin position="1"/>
        <end position="19"/>
    </location>
</feature>
<dbReference type="SUPFAM" id="SSF49854">
    <property type="entry name" value="Spermadhesin, CUB domain"/>
    <property type="match status" value="2"/>
</dbReference>
<dbReference type="InterPro" id="IPR048290">
    <property type="entry name" value="ZP_chr"/>
</dbReference>
<dbReference type="InterPro" id="IPR055355">
    <property type="entry name" value="ZP-C"/>
</dbReference>
<evidence type="ECO:0008006" key="12">
    <source>
        <dbReference type="Google" id="ProtNLM"/>
    </source>
</evidence>
<dbReference type="Ensembl" id="ENSCMMT00000017458.1">
    <property type="protein sequence ID" value="ENSCMMP00000015887.1"/>
    <property type="gene ID" value="ENSCMMG00000010097.1"/>
</dbReference>
<evidence type="ECO:0000256" key="2">
    <source>
        <dbReference type="ARBA" id="ARBA00022737"/>
    </source>
</evidence>
<protein>
    <recommendedName>
        <fullName evidence="12">CUB and zona pellucida-like domain-containing protein 1</fullName>
    </recommendedName>
</protein>
<evidence type="ECO:0000313" key="11">
    <source>
        <dbReference type="Proteomes" id="UP000694556"/>
    </source>
</evidence>
<keyword evidence="6" id="KW-0812">Transmembrane</keyword>
<dbReference type="FunFam" id="2.60.120.290:FF:000004">
    <property type="entry name" value="Metalloendopeptidase"/>
    <property type="match status" value="1"/>
</dbReference>